<dbReference type="AlphaFoldDB" id="E0VHU3"/>
<dbReference type="GO" id="GO:0097542">
    <property type="term" value="C:ciliary tip"/>
    <property type="evidence" value="ECO:0007669"/>
    <property type="project" value="TreeGrafter"/>
</dbReference>
<reference evidence="2" key="2">
    <citation type="submission" date="2007-04" db="EMBL/GenBank/DDBJ databases">
        <title>The genome of the human body louse.</title>
        <authorList>
            <consortium name="The Human Body Louse Genome Consortium"/>
            <person name="Kirkness E."/>
            <person name="Walenz B."/>
            <person name="Hass B."/>
            <person name="Bruggner R."/>
            <person name="Strausberg R."/>
        </authorList>
    </citation>
    <scope>NUCLEOTIDE SEQUENCE</scope>
    <source>
        <strain evidence="2">USDA</strain>
    </source>
</reference>
<dbReference type="GO" id="GO:0003341">
    <property type="term" value="P:cilium movement"/>
    <property type="evidence" value="ECO:0007669"/>
    <property type="project" value="InterPro"/>
</dbReference>
<dbReference type="PANTHER" id="PTHR46518:SF1">
    <property type="entry name" value="OUTER DYNEIN ARM-DOCKING COMPLEX SUBUNIT 3"/>
    <property type="match status" value="1"/>
</dbReference>
<dbReference type="InterPro" id="IPR033192">
    <property type="entry name" value="ODAD3"/>
</dbReference>
<keyword evidence="4" id="KW-1185">Reference proteome</keyword>
<dbReference type="HOGENOM" id="CLU_058700_0_0_1"/>
<dbReference type="STRING" id="121224.E0VHU3"/>
<dbReference type="PANTHER" id="PTHR46518">
    <property type="entry name" value="COILED-COIL DOMAIN-CONTAINING PROTEIN 151"/>
    <property type="match status" value="1"/>
</dbReference>
<dbReference type="EMBL" id="DS235171">
    <property type="protein sequence ID" value="EEB12866.1"/>
    <property type="molecule type" value="Genomic_DNA"/>
</dbReference>
<sequence>MQYHDENNLDVINQKITEIKKKIQLSEGQRKAHFEECDAEKKKNIDKIRTLKKDIREIYKKLSDPKTAKRICNDLILKTVNNPKEVGVIRNKNMDDAIDFMDLKCIDLNKQLDIFKLKNKMKKLELKQLAEEYRKLVDFKNGKKFGKFGNNDDKIISALENQIHRVEMNMMEAEHINKKYKTICLHLLSESVEFESTLKKLEDEIEKQNAEIQQLQLINKEAVGLRDATKGTLLRHEITALNAGKNRENQLQDFRRRVEERKLELERLERRIFPAGRVVFEEGTETGSGIQPNEVTNQLINQLESAFNKLKLATGETEAKDVLPRFISQKKTKERLEFLKMITEKEKKQLEMKKESCLAELESSKFSEVKDKEETEEKIEKLKIEINSVESLIENNSKEFNKMNEQLVKIGNFLYLIIQKVQFMNDELPPERSDNVENYINLIDCLSRKIQSGLGNVNLGENLRETVKNMEQNEVNDR</sequence>
<reference evidence="3" key="3">
    <citation type="submission" date="2020-05" db="UniProtKB">
        <authorList>
            <consortium name="EnsemblMetazoa"/>
        </authorList>
    </citation>
    <scope>IDENTIFICATION</scope>
    <source>
        <strain evidence="3">USDA</strain>
    </source>
</reference>
<evidence type="ECO:0000313" key="2">
    <source>
        <dbReference type="EMBL" id="EEB12866.1"/>
    </source>
</evidence>
<reference evidence="2" key="1">
    <citation type="submission" date="2007-04" db="EMBL/GenBank/DDBJ databases">
        <title>Annotation of Pediculus humanus corporis strain USDA.</title>
        <authorList>
            <person name="Kirkness E."/>
            <person name="Hannick L."/>
            <person name="Hass B."/>
            <person name="Bruggner R."/>
            <person name="Lawson D."/>
            <person name="Bidwell S."/>
            <person name="Joardar V."/>
            <person name="Caler E."/>
            <person name="Walenz B."/>
            <person name="Inman J."/>
            <person name="Schobel S."/>
            <person name="Galinsky K."/>
            <person name="Amedeo P."/>
            <person name="Strausberg R."/>
        </authorList>
    </citation>
    <scope>NUCLEOTIDE SEQUENCE</scope>
    <source>
        <strain evidence="2">USDA</strain>
    </source>
</reference>
<dbReference type="RefSeq" id="XP_002425604.1">
    <property type="nucleotide sequence ID" value="XM_002425559.1"/>
</dbReference>
<feature type="coiled-coil region" evidence="1">
    <location>
        <begin position="156"/>
        <end position="218"/>
    </location>
</feature>
<dbReference type="GO" id="GO:0035253">
    <property type="term" value="C:ciliary rootlet"/>
    <property type="evidence" value="ECO:0007669"/>
    <property type="project" value="TreeGrafter"/>
</dbReference>
<proteinExistence type="predicted"/>
<dbReference type="EMBL" id="AAZO01002433">
    <property type="status" value="NOT_ANNOTATED_CDS"/>
    <property type="molecule type" value="Genomic_DNA"/>
</dbReference>
<keyword evidence="1" id="KW-0175">Coiled coil</keyword>
<protein>
    <submittedName>
        <fullName evidence="2">Spindle assembly checkpoint component MAD1, putative</fullName>
    </submittedName>
</protein>
<gene>
    <name evidence="3" type="primary">8237409</name>
    <name evidence="2" type="ORF">Phum_PHUM211030</name>
</gene>
<dbReference type="FunCoup" id="E0VHU3">
    <property type="interactions" value="37"/>
</dbReference>
<dbReference type="GeneID" id="8237409"/>
<dbReference type="GO" id="GO:0036064">
    <property type="term" value="C:ciliary basal body"/>
    <property type="evidence" value="ECO:0007669"/>
    <property type="project" value="TreeGrafter"/>
</dbReference>
<dbReference type="Proteomes" id="UP000009046">
    <property type="component" value="Unassembled WGS sequence"/>
</dbReference>
<feature type="coiled-coil region" evidence="1">
    <location>
        <begin position="333"/>
        <end position="406"/>
    </location>
</feature>
<dbReference type="OrthoDB" id="269804at2759"/>
<dbReference type="InParanoid" id="E0VHU3"/>
<dbReference type="CTD" id="8237409"/>
<dbReference type="EnsemblMetazoa" id="PHUM211030-RA">
    <property type="protein sequence ID" value="PHUM211030-PA"/>
    <property type="gene ID" value="PHUM211030"/>
</dbReference>
<dbReference type="KEGG" id="phu:Phum_PHUM211030"/>
<evidence type="ECO:0000256" key="1">
    <source>
        <dbReference type="SAM" id="Coils"/>
    </source>
</evidence>
<dbReference type="VEuPathDB" id="VectorBase:PHUM211030"/>
<evidence type="ECO:0000313" key="3">
    <source>
        <dbReference type="EnsemblMetazoa" id="PHUM211030-PA"/>
    </source>
</evidence>
<organism>
    <name type="scientific">Pediculus humanus subsp. corporis</name>
    <name type="common">Body louse</name>
    <dbReference type="NCBI Taxonomy" id="121224"/>
    <lineage>
        <taxon>Eukaryota</taxon>
        <taxon>Metazoa</taxon>
        <taxon>Ecdysozoa</taxon>
        <taxon>Arthropoda</taxon>
        <taxon>Hexapoda</taxon>
        <taxon>Insecta</taxon>
        <taxon>Pterygota</taxon>
        <taxon>Neoptera</taxon>
        <taxon>Paraneoptera</taxon>
        <taxon>Psocodea</taxon>
        <taxon>Troctomorpha</taxon>
        <taxon>Phthiraptera</taxon>
        <taxon>Anoplura</taxon>
        <taxon>Pediculidae</taxon>
        <taxon>Pediculus</taxon>
    </lineage>
</organism>
<dbReference type="GO" id="GO:0036158">
    <property type="term" value="P:outer dynein arm assembly"/>
    <property type="evidence" value="ECO:0007669"/>
    <property type="project" value="InterPro"/>
</dbReference>
<dbReference type="eggNOG" id="ENOG502QR7A">
    <property type="taxonomic scope" value="Eukaryota"/>
</dbReference>
<dbReference type="OMA" id="NMGEKPP"/>
<name>E0VHU3_PEDHC</name>
<accession>E0VHU3</accession>
<evidence type="ECO:0000313" key="4">
    <source>
        <dbReference type="Proteomes" id="UP000009046"/>
    </source>
</evidence>